<keyword evidence="3" id="KW-1185">Reference proteome</keyword>
<feature type="compositionally biased region" description="Low complexity" evidence="1">
    <location>
        <begin position="119"/>
        <end position="129"/>
    </location>
</feature>
<dbReference type="SUPFAM" id="SSF54695">
    <property type="entry name" value="POZ domain"/>
    <property type="match status" value="1"/>
</dbReference>
<organism evidence="2 3">
    <name type="scientific">Oculimacula yallundae</name>
    <dbReference type="NCBI Taxonomy" id="86028"/>
    <lineage>
        <taxon>Eukaryota</taxon>
        <taxon>Fungi</taxon>
        <taxon>Dikarya</taxon>
        <taxon>Ascomycota</taxon>
        <taxon>Pezizomycotina</taxon>
        <taxon>Leotiomycetes</taxon>
        <taxon>Helotiales</taxon>
        <taxon>Ploettnerulaceae</taxon>
        <taxon>Oculimacula</taxon>
    </lineage>
</organism>
<reference evidence="2 3" key="1">
    <citation type="journal article" date="2024" name="Commun. Biol.">
        <title>Comparative genomic analysis of thermophilic fungi reveals convergent evolutionary adaptations and gene losses.</title>
        <authorList>
            <person name="Steindorff A.S."/>
            <person name="Aguilar-Pontes M.V."/>
            <person name="Robinson A.J."/>
            <person name="Andreopoulos B."/>
            <person name="LaButti K."/>
            <person name="Kuo A."/>
            <person name="Mondo S."/>
            <person name="Riley R."/>
            <person name="Otillar R."/>
            <person name="Haridas S."/>
            <person name="Lipzen A."/>
            <person name="Grimwood J."/>
            <person name="Schmutz J."/>
            <person name="Clum A."/>
            <person name="Reid I.D."/>
            <person name="Moisan M.C."/>
            <person name="Butler G."/>
            <person name="Nguyen T.T.M."/>
            <person name="Dewar K."/>
            <person name="Conant G."/>
            <person name="Drula E."/>
            <person name="Henrissat B."/>
            <person name="Hansel C."/>
            <person name="Singer S."/>
            <person name="Hutchinson M.I."/>
            <person name="de Vries R.P."/>
            <person name="Natvig D.O."/>
            <person name="Powell A.J."/>
            <person name="Tsang A."/>
            <person name="Grigoriev I.V."/>
        </authorList>
    </citation>
    <scope>NUCLEOTIDE SEQUENCE [LARGE SCALE GENOMIC DNA]</scope>
    <source>
        <strain evidence="2 3">CBS 494.80</strain>
    </source>
</reference>
<feature type="region of interest" description="Disordered" evidence="1">
    <location>
        <begin position="119"/>
        <end position="192"/>
    </location>
</feature>
<sequence length="554" mass="62672">MLKIEEDTSPSSPKPGQVASPSTLDSHRADSPLLFVSSRRGVYTTLSPIPNWSSEQYSSIPDLTPEKQHVVQAILEKDDTVISMAEEPQEKSASIDLVSDDEDPSFLVKKEAQDVLASSSVMLSSSDPLSGRKRRRLSDTSSDSTRKRRTNVTRAQQNAIVIDLTSDSENDVPSEVPIKEHNSPPAASRKLKPVSSDWSRRFIAIQRSPRKRVATRRVLKAKTPLVLPKLSRGRKYKPANLDSCKARASKSNGGRSASGLGLPVSDAFLATNGSAGSVHALAFEKARRYQLEYERTYTKPWQYSHSSGLYSSEQKLYSGPFVPITEKPTFLVPHGNMIRISLGSALFTVYAEFLCWHCPLLAEEYHYTMGQHHPENALVSRYLYDMDDHVFGLFVNWLYTEKVANKHGKPPFQHRLMELWVLAKRLEMPGLSNAALDALEARRRQEGAFRTKSLAYVYEKTKEGDALRRYIVDVCSFVPSFLEEIQKDHLPEDFMHDMFNASLEERVKTEEDEVDASRYHLKLEERHREGMREGIVPKQEDALLREKFGEKSRG</sequence>
<protein>
    <recommendedName>
        <fullName evidence="4">BTB domain-containing protein</fullName>
    </recommendedName>
</protein>
<name>A0ABR4CZ80_9HELO</name>
<evidence type="ECO:0000313" key="3">
    <source>
        <dbReference type="Proteomes" id="UP001595075"/>
    </source>
</evidence>
<comment type="caution">
    <text evidence="2">The sequence shown here is derived from an EMBL/GenBank/DDBJ whole genome shotgun (WGS) entry which is preliminary data.</text>
</comment>
<gene>
    <name evidence="2" type="ORF">VTL71DRAFT_171</name>
</gene>
<evidence type="ECO:0000256" key="1">
    <source>
        <dbReference type="SAM" id="MobiDB-lite"/>
    </source>
</evidence>
<accession>A0ABR4CZ80</accession>
<evidence type="ECO:0000313" key="2">
    <source>
        <dbReference type="EMBL" id="KAL2075228.1"/>
    </source>
</evidence>
<proteinExistence type="predicted"/>
<evidence type="ECO:0008006" key="4">
    <source>
        <dbReference type="Google" id="ProtNLM"/>
    </source>
</evidence>
<feature type="region of interest" description="Disordered" evidence="1">
    <location>
        <begin position="1"/>
        <end position="31"/>
    </location>
</feature>
<dbReference type="Gene3D" id="3.30.710.10">
    <property type="entry name" value="Potassium Channel Kv1.1, Chain A"/>
    <property type="match status" value="1"/>
</dbReference>
<dbReference type="EMBL" id="JAZHXI010000001">
    <property type="protein sequence ID" value="KAL2075228.1"/>
    <property type="molecule type" value="Genomic_DNA"/>
</dbReference>
<dbReference type="InterPro" id="IPR011333">
    <property type="entry name" value="SKP1/BTB/POZ_sf"/>
</dbReference>
<dbReference type="Proteomes" id="UP001595075">
    <property type="component" value="Unassembled WGS sequence"/>
</dbReference>